<dbReference type="Gramene" id="MELO3C029938.2.1">
    <property type="protein sequence ID" value="MELO3C029938.2.1"/>
    <property type="gene ID" value="MELO3C029938.2"/>
</dbReference>
<reference evidence="2" key="1">
    <citation type="submission" date="2023-03" db="UniProtKB">
        <authorList>
            <consortium name="EnsemblPlants"/>
        </authorList>
    </citation>
    <scope>IDENTIFICATION</scope>
</reference>
<evidence type="ECO:0000313" key="2">
    <source>
        <dbReference type="EnsemblPlants" id="MELO3C029938.2.1"/>
    </source>
</evidence>
<feature type="signal peptide" evidence="1">
    <location>
        <begin position="1"/>
        <end position="22"/>
    </location>
</feature>
<protein>
    <submittedName>
        <fullName evidence="2">Uncharacterized protein</fullName>
    </submittedName>
</protein>
<sequence length="60" mass="7283">MQMLHKLAWIVQLLYFLQKAFEKFSPPTHTRNFSIGLFNYYTLSYNKLFGQELEIIHPKF</sequence>
<proteinExistence type="predicted"/>
<organism evidence="2">
    <name type="scientific">Cucumis melo</name>
    <name type="common">Muskmelon</name>
    <dbReference type="NCBI Taxonomy" id="3656"/>
    <lineage>
        <taxon>Eukaryota</taxon>
        <taxon>Viridiplantae</taxon>
        <taxon>Streptophyta</taxon>
        <taxon>Embryophyta</taxon>
        <taxon>Tracheophyta</taxon>
        <taxon>Spermatophyta</taxon>
        <taxon>Magnoliopsida</taxon>
        <taxon>eudicotyledons</taxon>
        <taxon>Gunneridae</taxon>
        <taxon>Pentapetalae</taxon>
        <taxon>rosids</taxon>
        <taxon>fabids</taxon>
        <taxon>Cucurbitales</taxon>
        <taxon>Cucurbitaceae</taxon>
        <taxon>Benincaseae</taxon>
        <taxon>Cucumis</taxon>
    </lineage>
</organism>
<dbReference type="EnsemblPlants" id="MELO3C029938.2.1">
    <property type="protein sequence ID" value="MELO3C029938.2.1"/>
    <property type="gene ID" value="MELO3C029938.2"/>
</dbReference>
<name>A0A9I9E7M9_CUCME</name>
<dbReference type="AlphaFoldDB" id="A0A9I9E7M9"/>
<evidence type="ECO:0000256" key="1">
    <source>
        <dbReference type="SAM" id="SignalP"/>
    </source>
</evidence>
<accession>A0A9I9E7M9</accession>
<keyword evidence="1" id="KW-0732">Signal</keyword>
<feature type="chain" id="PRO_5039926449" evidence="1">
    <location>
        <begin position="23"/>
        <end position="60"/>
    </location>
</feature>